<dbReference type="STRING" id="162209.IJ22_46460"/>
<reference evidence="3" key="1">
    <citation type="submission" date="2015-12" db="EMBL/GenBank/DDBJ databases">
        <title>Complete genome sequences of two moderately thermophilic Paenibacillus species.</title>
        <authorList>
            <person name="Butler R.III."/>
            <person name="Wang J."/>
            <person name="Stark B.C."/>
            <person name="Pombert J.-F."/>
        </authorList>
    </citation>
    <scope>NUCLEOTIDE SEQUENCE [LARGE SCALE GENOMIC DNA]</scope>
    <source>
        <strain evidence="3">32O-Y</strain>
    </source>
</reference>
<dbReference type="InterPro" id="IPR005064">
    <property type="entry name" value="BUG"/>
</dbReference>
<evidence type="ECO:0000313" key="2">
    <source>
        <dbReference type="EMBL" id="ALS24912.1"/>
    </source>
</evidence>
<dbReference type="SUPFAM" id="SSF53850">
    <property type="entry name" value="Periplasmic binding protein-like II"/>
    <property type="match status" value="1"/>
</dbReference>
<dbReference type="PANTHER" id="PTHR42928">
    <property type="entry name" value="TRICARBOXYLATE-BINDING PROTEIN"/>
    <property type="match status" value="1"/>
</dbReference>
<dbReference type="PIRSF" id="PIRSF017082">
    <property type="entry name" value="YflP"/>
    <property type="match status" value="1"/>
</dbReference>
<name>A0A0U2M919_9BACL</name>
<dbReference type="InterPro" id="IPR042100">
    <property type="entry name" value="Bug_dom1"/>
</dbReference>
<dbReference type="Gene3D" id="3.40.190.10">
    <property type="entry name" value="Periplasmic binding protein-like II"/>
    <property type="match status" value="1"/>
</dbReference>
<reference evidence="2 3" key="2">
    <citation type="journal article" date="2016" name="Genome Announc.">
        <title>Complete Genome Sequences of Two Interactive Moderate Thermophiles, Paenibacillus napthalenovorans 32O-Y and Paenibacillus sp. 32O-W.</title>
        <authorList>
            <person name="Butler R.R.III."/>
            <person name="Wang J."/>
            <person name="Stark B.C."/>
            <person name="Pombert J.F."/>
        </authorList>
    </citation>
    <scope>NUCLEOTIDE SEQUENCE [LARGE SCALE GENOMIC DNA]</scope>
    <source>
        <strain evidence="2 3">32O-Y</strain>
    </source>
</reference>
<protein>
    <submittedName>
        <fullName evidence="2">Transporter</fullName>
    </submittedName>
</protein>
<gene>
    <name evidence="2" type="ORF">IJ22_46460</name>
</gene>
<dbReference type="Gene3D" id="3.40.190.150">
    <property type="entry name" value="Bordetella uptake gene, domain 1"/>
    <property type="match status" value="1"/>
</dbReference>
<dbReference type="Proteomes" id="UP000061660">
    <property type="component" value="Chromosome"/>
</dbReference>
<proteinExistence type="inferred from homology"/>
<dbReference type="Pfam" id="PF03401">
    <property type="entry name" value="TctC"/>
    <property type="match status" value="1"/>
</dbReference>
<dbReference type="AlphaFoldDB" id="A0A0U2M919"/>
<dbReference type="EMBL" id="CP013652">
    <property type="protein sequence ID" value="ALS24912.1"/>
    <property type="molecule type" value="Genomic_DNA"/>
</dbReference>
<organism evidence="2 3">
    <name type="scientific">Paenibacillus naphthalenovorans</name>
    <dbReference type="NCBI Taxonomy" id="162209"/>
    <lineage>
        <taxon>Bacteria</taxon>
        <taxon>Bacillati</taxon>
        <taxon>Bacillota</taxon>
        <taxon>Bacilli</taxon>
        <taxon>Bacillales</taxon>
        <taxon>Paenibacillaceae</taxon>
        <taxon>Paenibacillus</taxon>
    </lineage>
</organism>
<accession>A0A0U2M919</accession>
<dbReference type="PATRIC" id="fig|162209.4.peg.4886"/>
<keyword evidence="3" id="KW-1185">Reference proteome</keyword>
<dbReference type="KEGG" id="pnp:IJ22_46460"/>
<comment type="similarity">
    <text evidence="1">Belongs to the UPF0065 (bug) family.</text>
</comment>
<sequence length="339" mass="36207" precursor="true">MNKTMKLGTVGLLLGATILASACGNQASTPAGGSDAAETPKKEAVKFPTKPIELIVPFAAGGGTDLVGRAIAEALKPLLGQDVVVVNKTGGSGSVGMNEVAQAKADGYKMVMATREIVSNPLLGLAPFKTTDFKFVGNINRDPAMIVVSSKSKYKTFEDLINDIKANPGKLNFASSSTPSLYGIPFAEAANLDFITIPFQGSAQAIVEVLGGRAEFGIYNPGEVKSQIESGDLRPLAVMNDKRLEGFFKDVPTVKEKGINVDWAGTYRGIAVPKDTPDEVVKVLEEALGKAVKDQKFVEFMNKQNLFIDYLNSAEFQEMIKKDTVALDAIVQVVNKQKK</sequence>
<dbReference type="RefSeq" id="WP_054820104.1">
    <property type="nucleotide sequence ID" value="NZ_CP013652.1"/>
</dbReference>
<evidence type="ECO:0000256" key="1">
    <source>
        <dbReference type="ARBA" id="ARBA00006987"/>
    </source>
</evidence>
<dbReference type="CDD" id="cd07012">
    <property type="entry name" value="PBP2_Bug_TTT"/>
    <property type="match status" value="1"/>
</dbReference>
<dbReference type="PANTHER" id="PTHR42928:SF5">
    <property type="entry name" value="BLR1237 PROTEIN"/>
    <property type="match status" value="1"/>
</dbReference>
<evidence type="ECO:0000313" key="3">
    <source>
        <dbReference type="Proteomes" id="UP000061660"/>
    </source>
</evidence>
<dbReference type="PROSITE" id="PS51257">
    <property type="entry name" value="PROKAR_LIPOPROTEIN"/>
    <property type="match status" value="1"/>
</dbReference>